<sequence>MSFVTTPSSFCSKFSLGNMSVSKMTKPRSTRAKGKPIANQFFGYVLEQEFLLKYAKEHQVEVYRSGGMLDIFSTMEVAIWKIQMSGAEFARLVCLKDRTQATGVIMCLHIASNLRRHDATEARAQRLKTAMGVDEDPQWLPLIYRR</sequence>
<accession>A0ACB8B7I5</accession>
<reference evidence="1" key="1">
    <citation type="journal article" date="2021" name="New Phytol.">
        <title>Evolutionary innovations through gain and loss of genes in the ectomycorrhizal Boletales.</title>
        <authorList>
            <person name="Wu G."/>
            <person name="Miyauchi S."/>
            <person name="Morin E."/>
            <person name="Kuo A."/>
            <person name="Drula E."/>
            <person name="Varga T."/>
            <person name="Kohler A."/>
            <person name="Feng B."/>
            <person name="Cao Y."/>
            <person name="Lipzen A."/>
            <person name="Daum C."/>
            <person name="Hundley H."/>
            <person name="Pangilinan J."/>
            <person name="Johnson J."/>
            <person name="Barry K."/>
            <person name="LaButti K."/>
            <person name="Ng V."/>
            <person name="Ahrendt S."/>
            <person name="Min B."/>
            <person name="Choi I.G."/>
            <person name="Park H."/>
            <person name="Plett J.M."/>
            <person name="Magnuson J."/>
            <person name="Spatafora J.W."/>
            <person name="Nagy L.G."/>
            <person name="Henrissat B."/>
            <person name="Grigoriev I.V."/>
            <person name="Yang Z.L."/>
            <person name="Xu J."/>
            <person name="Martin F.M."/>
        </authorList>
    </citation>
    <scope>NUCLEOTIDE SEQUENCE</scope>
    <source>
        <strain evidence="1">KUC20120723A-06</strain>
    </source>
</reference>
<keyword evidence="2" id="KW-1185">Reference proteome</keyword>
<dbReference type="EMBL" id="MU266527">
    <property type="protein sequence ID" value="KAH7921429.1"/>
    <property type="molecule type" value="Genomic_DNA"/>
</dbReference>
<comment type="caution">
    <text evidence="1">The sequence shown here is derived from an EMBL/GenBank/DDBJ whole genome shotgun (WGS) entry which is preliminary data.</text>
</comment>
<organism evidence="1 2">
    <name type="scientific">Leucogyrophana mollusca</name>
    <dbReference type="NCBI Taxonomy" id="85980"/>
    <lineage>
        <taxon>Eukaryota</taxon>
        <taxon>Fungi</taxon>
        <taxon>Dikarya</taxon>
        <taxon>Basidiomycota</taxon>
        <taxon>Agaricomycotina</taxon>
        <taxon>Agaricomycetes</taxon>
        <taxon>Agaricomycetidae</taxon>
        <taxon>Boletales</taxon>
        <taxon>Boletales incertae sedis</taxon>
        <taxon>Leucogyrophana</taxon>
    </lineage>
</organism>
<evidence type="ECO:0000313" key="2">
    <source>
        <dbReference type="Proteomes" id="UP000790709"/>
    </source>
</evidence>
<dbReference type="Proteomes" id="UP000790709">
    <property type="component" value="Unassembled WGS sequence"/>
</dbReference>
<protein>
    <submittedName>
        <fullName evidence="1">Uncharacterized protein</fullName>
    </submittedName>
</protein>
<gene>
    <name evidence="1" type="ORF">BV22DRAFT_1198214</name>
</gene>
<evidence type="ECO:0000313" key="1">
    <source>
        <dbReference type="EMBL" id="KAH7921429.1"/>
    </source>
</evidence>
<proteinExistence type="predicted"/>
<name>A0ACB8B7I5_9AGAM</name>